<feature type="domain" description="ELP1 alpha-solenoid" evidence="11">
    <location>
        <begin position="788"/>
        <end position="996"/>
    </location>
</feature>
<dbReference type="InterPro" id="IPR006849">
    <property type="entry name" value="Elp1"/>
</dbReference>
<keyword evidence="6" id="KW-0175">Coiled coil</keyword>
<feature type="domain" description="ELP1 first N-terminal beta-propeller" evidence="8">
    <location>
        <begin position="73"/>
        <end position="401"/>
    </location>
</feature>
<comment type="pathway">
    <text evidence="2">tRNA modification; 5-methoxycarbonylmethyl-2-thiouridine-tRNA biosynthesis.</text>
</comment>
<dbReference type="SUPFAM" id="SSF69322">
    <property type="entry name" value="Tricorn protease domain 2"/>
    <property type="match status" value="1"/>
</dbReference>
<dbReference type="EMBL" id="GL883147">
    <property type="protein sequence ID" value="EGG00479.1"/>
    <property type="molecule type" value="Genomic_DNA"/>
</dbReference>
<dbReference type="Proteomes" id="UP000001072">
    <property type="component" value="Unassembled WGS sequence"/>
</dbReference>
<dbReference type="HOGENOM" id="CLU_001477_0_0_1"/>
<dbReference type="GO" id="GO:0002926">
    <property type="term" value="P:tRNA wobble base 5-methoxycarbonylmethyl-2-thiouridinylation"/>
    <property type="evidence" value="ECO:0007669"/>
    <property type="project" value="TreeGrafter"/>
</dbReference>
<dbReference type="Pfam" id="PF23797">
    <property type="entry name" value="Beta-prop_ELP1_2nd"/>
    <property type="match status" value="1"/>
</dbReference>
<evidence type="ECO:0000259" key="10">
    <source>
        <dbReference type="Pfam" id="PF23878"/>
    </source>
</evidence>
<evidence type="ECO:0000259" key="12">
    <source>
        <dbReference type="Pfam" id="PF23936"/>
    </source>
</evidence>
<evidence type="ECO:0000256" key="7">
    <source>
        <dbReference type="SAM" id="MobiDB-lite"/>
    </source>
</evidence>
<evidence type="ECO:0000259" key="8">
    <source>
        <dbReference type="Pfam" id="PF04762"/>
    </source>
</evidence>
<dbReference type="GO" id="GO:0000049">
    <property type="term" value="F:tRNA binding"/>
    <property type="evidence" value="ECO:0007669"/>
    <property type="project" value="TreeGrafter"/>
</dbReference>
<dbReference type="PANTHER" id="PTHR12747">
    <property type="entry name" value="ELONGATOR COMPLEX PROTEIN 1"/>
    <property type="match status" value="1"/>
</dbReference>
<feature type="domain" description="ELP1 TPR" evidence="10">
    <location>
        <begin position="1004"/>
        <end position="1172"/>
    </location>
</feature>
<dbReference type="InterPro" id="IPR056167">
    <property type="entry name" value="A-sol_ELP1"/>
</dbReference>
<name>F4S4F1_MELLP</name>
<dbReference type="PANTHER" id="PTHR12747:SF0">
    <property type="entry name" value="ELONGATOR COMPLEX PROTEIN 1"/>
    <property type="match status" value="1"/>
</dbReference>
<comment type="subcellular location">
    <subcellularLocation>
        <location evidence="1">Cytoplasm</location>
    </subcellularLocation>
</comment>
<accession>F4S4F1</accession>
<organism evidence="14">
    <name type="scientific">Melampsora larici-populina (strain 98AG31 / pathotype 3-4-7)</name>
    <name type="common">Poplar leaf rust fungus</name>
    <dbReference type="NCBI Taxonomy" id="747676"/>
    <lineage>
        <taxon>Eukaryota</taxon>
        <taxon>Fungi</taxon>
        <taxon>Dikarya</taxon>
        <taxon>Basidiomycota</taxon>
        <taxon>Pucciniomycotina</taxon>
        <taxon>Pucciniomycetes</taxon>
        <taxon>Pucciniales</taxon>
        <taxon>Melampsoraceae</taxon>
        <taxon>Melampsora</taxon>
    </lineage>
</organism>
<feature type="coiled-coil region" evidence="6">
    <location>
        <begin position="1199"/>
        <end position="1226"/>
    </location>
</feature>
<reference evidence="14" key="1">
    <citation type="journal article" date="2011" name="Proc. Natl. Acad. Sci. U.S.A.">
        <title>Obligate biotrophy features unraveled by the genomic analysis of rust fungi.</title>
        <authorList>
            <person name="Duplessis S."/>
            <person name="Cuomo C.A."/>
            <person name="Lin Y.-C."/>
            <person name="Aerts A."/>
            <person name="Tisserant E."/>
            <person name="Veneault-Fourrey C."/>
            <person name="Joly D.L."/>
            <person name="Hacquard S."/>
            <person name="Amselem J."/>
            <person name="Cantarel B.L."/>
            <person name="Chiu R."/>
            <person name="Coutinho P.M."/>
            <person name="Feau N."/>
            <person name="Field M."/>
            <person name="Frey P."/>
            <person name="Gelhaye E."/>
            <person name="Goldberg J."/>
            <person name="Grabherr M.G."/>
            <person name="Kodira C.D."/>
            <person name="Kohler A."/>
            <person name="Kuees U."/>
            <person name="Lindquist E.A."/>
            <person name="Lucas S.M."/>
            <person name="Mago R."/>
            <person name="Mauceli E."/>
            <person name="Morin E."/>
            <person name="Murat C."/>
            <person name="Pangilinan J.L."/>
            <person name="Park R."/>
            <person name="Pearson M."/>
            <person name="Quesneville H."/>
            <person name="Rouhier N."/>
            <person name="Sakthikumar S."/>
            <person name="Salamov A.A."/>
            <person name="Schmutz J."/>
            <person name="Selles B."/>
            <person name="Shapiro H."/>
            <person name="Tanguay P."/>
            <person name="Tuskan G.A."/>
            <person name="Henrissat B."/>
            <person name="Van de Peer Y."/>
            <person name="Rouze P."/>
            <person name="Ellis J.G."/>
            <person name="Dodds P.N."/>
            <person name="Schein J.E."/>
            <person name="Zhong S."/>
            <person name="Hamelin R.C."/>
            <person name="Grigoriev I.V."/>
            <person name="Szabo L.J."/>
            <person name="Martin F."/>
        </authorList>
    </citation>
    <scope>NUCLEOTIDE SEQUENCE [LARGE SCALE GENOMIC DNA]</scope>
    <source>
        <strain evidence="14">98AG31 / pathotype 3-4-7</strain>
    </source>
</reference>
<dbReference type="InterPro" id="IPR056166">
    <property type="entry name" value="TPR_ELP1"/>
</dbReference>
<evidence type="ECO:0000256" key="5">
    <source>
        <dbReference type="ARBA" id="ARBA00022694"/>
    </source>
</evidence>
<evidence type="ECO:0000256" key="6">
    <source>
        <dbReference type="SAM" id="Coils"/>
    </source>
</evidence>
<sequence>MLSLLNLSVQPIFGLNESRIIALHPDNDNIFIGTVDPLTSAVSVFGVDLNHLNRVVPTLLAQFTSDLPPESANQDSSRNAERFIISLKVLLESDQLCLVTADGQISLCPIPSMEETQDPLQFDGVGAFEDGILCASWSPDDELLVVITGSHKLILLTKSFDVLSEHEVDFAQFGSDEPVNVGWGAKSTQFHGSLGKAAAQAQSAIEEQETRAPRDLGQDFYEITWRGDGAFFAVACPTNAQKTGQHRSIKVYSRTASLSSTSTRINPLLLHGPIAWRPEGSIIASSVYNPTTDKVDIIFFERNGLQRYGFSLKEEDRVQRVFALAWNSDSTVLAIGLEKMITDDTSSPVSTPRRSDVVLICLIPPAVQLWTRNNYHWYLKSEIQSDLHPQGILNFIMWHPEKPLHLYLGTASHMELRQFSWEVFSDRTPIPRDTGSVAVIDGYQLLLSPFRYQVVPPPMSSLQISTISPDLVKTCLPRLPSHMSFSATFPGLATILPNGEVTCYRWDLTCSQEAKPHFRLPTPTKLFTFMLENSTSNPITYRQVCMSKAASIEGKSCVVIIALFTEIEQTTMKARDGLHIQKLALNEQDDSGSEANKLGDQCTLRPSHSERWWKLSGSSVADIALIQTDTGNVVKVCSNPAEPSMDFGIETTQHRFPEFCSTFEHLWADPSHEAFLPIGLSHTAKLYVGSHMIANDCSSFTCDSNYLIYATFSHQIKFLDTLDLCAKFSNSGDLTSTDPRQNSELEIIHLKDASRAVERGSRIVTSRPSSMKLILQMPRGNLETIFPRPMVLRRICMDLLIEDRWLDAFIECRKHKIDFNLLVDFDFQKFMNHGAKDFVEQVIDVDHINLFLSSLKNIDVTEQVYPITKRWRKSNVDVSSENKKRLLGDNKVNVICTLIADAISQKSNKLEYINSILTALVCKKPADYRSALNLLSEIKLENPEKVDDAIKYIIFLSDANELYKVALSMYDLSLVVLIAQHSQKDPKEYLPFLQSLRVLDPEMRKFKIDDYLGNHRSAIQHLCAAQEEKFDVILNYTERHALYEEALKEVSTQPVKVIALRDLQGDWFMENQKYMEAGLVYTLAEKIDKASEAFRQAEAWQELFSLLSICGRPVEIGNDGMASEPIVLDMAQRLEKSGRHLESATVLFDYAGDVKGGVTMLCDGRAYSEALRQALRYSRPELLIELVQPSLEEYVELLVEEIEETQQNTQKQVDRLAELKLAAEAEPDAFYLTRDKETGEVFDGIDAMTEATTVFRTDYSRYTRGIAPSHHSTYTMRSGRSSARSGKLRKKEEKKKAAGKKGSIYEEEYLLNLLSKTALEKLISLQNQVKALLPALVQLISYIQRNAQSSDKVAKASSERLHRIAHSLQTQLDNLQTELIQNIQIVWDVRESAIKELEDRQAEAYETGTGAGTEVIGSGMDQPSHKLLVVRPVVSVDRSWKSSIFN</sequence>
<dbReference type="InterPro" id="IPR056165">
    <property type="entry name" value="Beta-prop_ELP1_2nd"/>
</dbReference>
<dbReference type="FunCoup" id="F4S4F1">
    <property type="interactions" value="458"/>
</dbReference>
<dbReference type="GeneID" id="18924500"/>
<evidence type="ECO:0000256" key="1">
    <source>
        <dbReference type="ARBA" id="ARBA00004496"/>
    </source>
</evidence>
<dbReference type="KEGG" id="mlr:MELLADRAFT_111808"/>
<dbReference type="STRING" id="747676.F4S4F1"/>
<evidence type="ECO:0000256" key="2">
    <source>
        <dbReference type="ARBA" id="ARBA00005043"/>
    </source>
</evidence>
<keyword evidence="5" id="KW-0819">tRNA processing</keyword>
<dbReference type="InterPro" id="IPR056164">
    <property type="entry name" value="Beta-prop_ELP1_1st"/>
</dbReference>
<feature type="region of interest" description="Disordered" evidence="7">
    <location>
        <begin position="1269"/>
        <end position="1297"/>
    </location>
</feature>
<feature type="compositionally biased region" description="Polar residues" evidence="7">
    <location>
        <begin position="1270"/>
        <end position="1284"/>
    </location>
</feature>
<proteinExistence type="inferred from homology"/>
<dbReference type="UniPathway" id="UPA00988"/>
<dbReference type="VEuPathDB" id="FungiDB:MELLADRAFT_111808"/>
<dbReference type="OrthoDB" id="40048at2759"/>
<dbReference type="RefSeq" id="XP_007416325.1">
    <property type="nucleotide sequence ID" value="XM_007416263.1"/>
</dbReference>
<feature type="domain" description="ELP1 N-terminal second beta-propeller" evidence="9">
    <location>
        <begin position="439"/>
        <end position="764"/>
    </location>
</feature>
<keyword evidence="4" id="KW-0963">Cytoplasm</keyword>
<dbReference type="Pfam" id="PF23878">
    <property type="entry name" value="TPR_ELP1"/>
    <property type="match status" value="1"/>
</dbReference>
<gene>
    <name evidence="13" type="ORF">MELLADRAFT_111808</name>
</gene>
<dbReference type="PIRSF" id="PIRSF017233">
    <property type="entry name" value="IKAP"/>
    <property type="match status" value="1"/>
</dbReference>
<protein>
    <recommendedName>
        <fullName evidence="15">Elongator complex protein 1</fullName>
    </recommendedName>
</protein>
<evidence type="ECO:0000259" key="9">
    <source>
        <dbReference type="Pfam" id="PF23797"/>
    </source>
</evidence>
<feature type="domain" description="ELP1 three-helical bundle" evidence="12">
    <location>
        <begin position="1187"/>
        <end position="1339"/>
    </location>
</feature>
<dbReference type="eggNOG" id="KOG1920">
    <property type="taxonomic scope" value="Eukaryota"/>
</dbReference>
<keyword evidence="14" id="KW-1185">Reference proteome</keyword>
<evidence type="ECO:0000313" key="13">
    <source>
        <dbReference type="EMBL" id="EGG00479.1"/>
    </source>
</evidence>
<evidence type="ECO:0008006" key="15">
    <source>
        <dbReference type="Google" id="ProtNLM"/>
    </source>
</evidence>
<evidence type="ECO:0000259" key="11">
    <source>
        <dbReference type="Pfam" id="PF23925"/>
    </source>
</evidence>
<dbReference type="GO" id="GO:0005829">
    <property type="term" value="C:cytosol"/>
    <property type="evidence" value="ECO:0007669"/>
    <property type="project" value="TreeGrafter"/>
</dbReference>
<dbReference type="GO" id="GO:0033588">
    <property type="term" value="C:elongator holoenzyme complex"/>
    <property type="evidence" value="ECO:0007669"/>
    <property type="project" value="InterPro"/>
</dbReference>
<dbReference type="Pfam" id="PF23925">
    <property type="entry name" value="A-sol_ELP1"/>
    <property type="match status" value="1"/>
</dbReference>
<evidence type="ECO:0000256" key="4">
    <source>
        <dbReference type="ARBA" id="ARBA00022490"/>
    </source>
</evidence>
<dbReference type="InParanoid" id="F4S4F1"/>
<evidence type="ECO:0000313" key="14">
    <source>
        <dbReference type="Proteomes" id="UP000001072"/>
    </source>
</evidence>
<comment type="similarity">
    <text evidence="3">Belongs to the ELP1/IKA1 family.</text>
</comment>
<dbReference type="Pfam" id="PF23936">
    <property type="entry name" value="HB_ELP1"/>
    <property type="match status" value="1"/>
</dbReference>
<dbReference type="Gene3D" id="1.25.40.470">
    <property type="match status" value="1"/>
</dbReference>
<dbReference type="Pfam" id="PF04762">
    <property type="entry name" value="Beta-prop_ELP1_1st"/>
    <property type="match status" value="1"/>
</dbReference>
<evidence type="ECO:0000256" key="3">
    <source>
        <dbReference type="ARBA" id="ARBA00006086"/>
    </source>
</evidence>
<dbReference type="InterPro" id="IPR056169">
    <property type="entry name" value="HB_ELP1"/>
</dbReference>